<keyword evidence="2" id="KW-1185">Reference proteome</keyword>
<dbReference type="Proteomes" id="UP000316371">
    <property type="component" value="Unassembled WGS sequence"/>
</dbReference>
<comment type="caution">
    <text evidence="1">The sequence shown here is derived from an EMBL/GenBank/DDBJ whole genome shotgun (WGS) entry which is preliminary data.</text>
</comment>
<dbReference type="AlphaFoldDB" id="A0A553DQ48"/>
<proteinExistence type="predicted"/>
<sequence>MYTTYHLSSAQEVNSDILDAIKVAFKSRPITITIEEEEQDFEISQEMATLLDERLLEDESDYITADESIKQLKTKYGL</sequence>
<protein>
    <submittedName>
        <fullName evidence="1">Uncharacterized protein</fullName>
    </submittedName>
</protein>
<accession>A0A553DQ48</accession>
<evidence type="ECO:0000313" key="2">
    <source>
        <dbReference type="Proteomes" id="UP000316371"/>
    </source>
</evidence>
<dbReference type="RefSeq" id="WP_144257710.1">
    <property type="nucleotide sequence ID" value="NZ_VJZT01000034.1"/>
</dbReference>
<gene>
    <name evidence="1" type="ORF">FNW21_15765</name>
</gene>
<name>A0A553DQ48_9FLAO</name>
<reference evidence="1 2" key="1">
    <citation type="submission" date="2019-07" db="EMBL/GenBank/DDBJ databases">
        <title>Novel species of Flavobacterium.</title>
        <authorList>
            <person name="Liu Q."/>
            <person name="Xin Y.-H."/>
        </authorList>
    </citation>
    <scope>NUCLEOTIDE SEQUENCE [LARGE SCALE GENOMIC DNA]</scope>
    <source>
        <strain evidence="1 2">LB1R34</strain>
    </source>
</reference>
<organism evidence="1 2">
    <name type="scientific">Flavobacterium restrictum</name>
    <dbReference type="NCBI Taxonomy" id="2594428"/>
    <lineage>
        <taxon>Bacteria</taxon>
        <taxon>Pseudomonadati</taxon>
        <taxon>Bacteroidota</taxon>
        <taxon>Flavobacteriia</taxon>
        <taxon>Flavobacteriales</taxon>
        <taxon>Flavobacteriaceae</taxon>
        <taxon>Flavobacterium</taxon>
    </lineage>
</organism>
<evidence type="ECO:0000313" key="1">
    <source>
        <dbReference type="EMBL" id="TRX34914.1"/>
    </source>
</evidence>
<dbReference type="EMBL" id="VJZT01000034">
    <property type="protein sequence ID" value="TRX34914.1"/>
    <property type="molecule type" value="Genomic_DNA"/>
</dbReference>